<dbReference type="PANTHER" id="PTHR46310">
    <property type="entry name" value="AMIDASE 1"/>
    <property type="match status" value="1"/>
</dbReference>
<reference evidence="3 4" key="1">
    <citation type="submission" date="2015-07" db="EMBL/GenBank/DDBJ databases">
        <title>Comparative genomics of the Sigatoka disease complex on banana suggests a link between parallel evolutionary changes in Pseudocercospora fijiensis and Pseudocercospora eumusae and increased virulence on the banana host.</title>
        <authorList>
            <person name="Chang T.-C."/>
            <person name="Salvucci A."/>
            <person name="Crous P.W."/>
            <person name="Stergiopoulos I."/>
        </authorList>
    </citation>
    <scope>NUCLEOTIDE SEQUENCE [LARGE SCALE GENOMIC DNA]</scope>
    <source>
        <strain evidence="3 4">CBS 116634</strain>
    </source>
</reference>
<accession>A0A139I535</accession>
<dbReference type="Gene3D" id="3.90.1300.10">
    <property type="entry name" value="Amidase signature (AS) domain"/>
    <property type="match status" value="1"/>
</dbReference>
<proteinExistence type="predicted"/>
<feature type="compositionally biased region" description="Polar residues" evidence="1">
    <location>
        <begin position="644"/>
        <end position="661"/>
    </location>
</feature>
<keyword evidence="4" id="KW-1185">Reference proteome</keyword>
<gene>
    <name evidence="3" type="ORF">AC579_10514</name>
</gene>
<feature type="domain" description="Amidase" evidence="2">
    <location>
        <begin position="214"/>
        <end position="377"/>
    </location>
</feature>
<dbReference type="PANTHER" id="PTHR46310:SF7">
    <property type="entry name" value="AMIDASE 1"/>
    <property type="match status" value="1"/>
</dbReference>
<dbReference type="InterPro" id="IPR036928">
    <property type="entry name" value="AS_sf"/>
</dbReference>
<dbReference type="AlphaFoldDB" id="A0A139I535"/>
<evidence type="ECO:0000313" key="3">
    <source>
        <dbReference type="EMBL" id="KXT09818.1"/>
    </source>
</evidence>
<organism evidence="3 4">
    <name type="scientific">Pseudocercospora musae</name>
    <dbReference type="NCBI Taxonomy" id="113226"/>
    <lineage>
        <taxon>Eukaryota</taxon>
        <taxon>Fungi</taxon>
        <taxon>Dikarya</taxon>
        <taxon>Ascomycota</taxon>
        <taxon>Pezizomycotina</taxon>
        <taxon>Dothideomycetes</taxon>
        <taxon>Dothideomycetidae</taxon>
        <taxon>Mycosphaerellales</taxon>
        <taxon>Mycosphaerellaceae</taxon>
        <taxon>Pseudocercospora</taxon>
    </lineage>
</organism>
<evidence type="ECO:0000256" key="1">
    <source>
        <dbReference type="SAM" id="MobiDB-lite"/>
    </source>
</evidence>
<dbReference type="SUPFAM" id="SSF75304">
    <property type="entry name" value="Amidase signature (AS) enzymes"/>
    <property type="match status" value="1"/>
</dbReference>
<feature type="region of interest" description="Disordered" evidence="1">
    <location>
        <begin position="644"/>
        <end position="666"/>
    </location>
</feature>
<dbReference type="Proteomes" id="UP000073492">
    <property type="component" value="Unassembled WGS sequence"/>
</dbReference>
<sequence length="688" mass="76887">MLIRTYHLDDLPPLSENAASSCYQDWSASASPLQRNRRYRVTTVIGIDDNEWFLLQQRPSHALILPKATSSNLPIVVMRCDEVKVDSSFIARKLDSFLSSDKDVTCRSLMTTVLLNGVSHEELGEAVLQTLGTYGCEVVFTLSKCVVLDEGPHFYSDAGIFRAIRLRADYQEAFILTTVPSQDDEDHYESLAANIANTHTLAVPIPSRLHSHPSAEKPLAGMRIAVKDLFHLKGVHTGGGNRAYRALYAAQTKSSSTVRLAISKGCIAVGKAKTVEFGGSQESCGDWIDYSYPLNCRGDGYIGATGSSTGSAAALAAYEYLDITIGTDAGGSVRDPATAQGLFGLRPTHDGSVEIEAIVPCQRFQRSGFLARDLVKLGQFVNHAADIPFATRTERGFNRVMFPPDYAIDISAAQTLCKIFAQDLAAFLNTSLDETSFEILWETAKPETIDHGFFEYFDKTFITLLANDYWKDAETFRRDYEQAYSRRPYVCPVTQWLWEFGSTRTADELRQADSRVSQHNEWFTKHVLGLSSHGASLVVTPECYMSRRDEYLPHPARRSWFGFDSNLHASFAGLPSLVVPAESWNSCLFQWQSLHPKVWTCVGWPFRQELCANTLANAGLDSQLIELVLSFLRHQCLPTEVNAGRNTFTTKPINPQHSSQRQQEETDKILHRHDSVQQLRNITRTHSQ</sequence>
<name>A0A139I535_9PEZI</name>
<evidence type="ECO:0000259" key="2">
    <source>
        <dbReference type="Pfam" id="PF01425"/>
    </source>
</evidence>
<dbReference type="STRING" id="113226.A0A139I535"/>
<dbReference type="Pfam" id="PF01425">
    <property type="entry name" value="Amidase"/>
    <property type="match status" value="1"/>
</dbReference>
<dbReference type="InterPro" id="IPR023631">
    <property type="entry name" value="Amidase_dom"/>
</dbReference>
<dbReference type="EMBL" id="LFZO01000304">
    <property type="protein sequence ID" value="KXT09818.1"/>
    <property type="molecule type" value="Genomic_DNA"/>
</dbReference>
<dbReference type="OrthoDB" id="5423360at2759"/>
<comment type="caution">
    <text evidence="3">The sequence shown here is derived from an EMBL/GenBank/DDBJ whole genome shotgun (WGS) entry which is preliminary data.</text>
</comment>
<protein>
    <recommendedName>
        <fullName evidence="2">Amidase domain-containing protein</fullName>
    </recommendedName>
</protein>
<evidence type="ECO:0000313" key="4">
    <source>
        <dbReference type="Proteomes" id="UP000073492"/>
    </source>
</evidence>